<name>A0AAV4S5V6_9ARAC</name>
<protein>
    <submittedName>
        <fullName evidence="2">Uncharacterized protein</fullName>
    </submittedName>
</protein>
<dbReference type="Proteomes" id="UP001054837">
    <property type="component" value="Unassembled WGS sequence"/>
</dbReference>
<accession>A0AAV4S5V6</accession>
<keyword evidence="3" id="KW-1185">Reference proteome</keyword>
<sequence length="125" mass="14893">MLRTFPSRSVRRVINQFRKRWKRAQDDSALPREKGNIRSIHRSEETRDKSHSGQNSPTSRISSFIGDFLKMAPQYLRDISYNGKQDTLILAKKNEFWNDLFMIYGRILQKHITYLFAASKRRMKL</sequence>
<proteinExistence type="predicted"/>
<evidence type="ECO:0000313" key="3">
    <source>
        <dbReference type="Proteomes" id="UP001054837"/>
    </source>
</evidence>
<evidence type="ECO:0000313" key="2">
    <source>
        <dbReference type="EMBL" id="GIY28927.1"/>
    </source>
</evidence>
<evidence type="ECO:0000256" key="1">
    <source>
        <dbReference type="SAM" id="MobiDB-lite"/>
    </source>
</evidence>
<feature type="compositionally biased region" description="Basic and acidic residues" evidence="1">
    <location>
        <begin position="25"/>
        <end position="51"/>
    </location>
</feature>
<comment type="caution">
    <text evidence="2">The sequence shown here is derived from an EMBL/GenBank/DDBJ whole genome shotgun (WGS) entry which is preliminary data.</text>
</comment>
<feature type="region of interest" description="Disordered" evidence="1">
    <location>
        <begin position="25"/>
        <end position="60"/>
    </location>
</feature>
<dbReference type="EMBL" id="BPLQ01007237">
    <property type="protein sequence ID" value="GIY28927.1"/>
    <property type="molecule type" value="Genomic_DNA"/>
</dbReference>
<gene>
    <name evidence="2" type="ORF">CDAR_621431</name>
</gene>
<dbReference type="AlphaFoldDB" id="A0AAV4S5V6"/>
<organism evidence="2 3">
    <name type="scientific">Caerostris darwini</name>
    <dbReference type="NCBI Taxonomy" id="1538125"/>
    <lineage>
        <taxon>Eukaryota</taxon>
        <taxon>Metazoa</taxon>
        <taxon>Ecdysozoa</taxon>
        <taxon>Arthropoda</taxon>
        <taxon>Chelicerata</taxon>
        <taxon>Arachnida</taxon>
        <taxon>Araneae</taxon>
        <taxon>Araneomorphae</taxon>
        <taxon>Entelegynae</taxon>
        <taxon>Araneoidea</taxon>
        <taxon>Araneidae</taxon>
        <taxon>Caerostris</taxon>
    </lineage>
</organism>
<reference evidence="2 3" key="1">
    <citation type="submission" date="2021-06" db="EMBL/GenBank/DDBJ databases">
        <title>Caerostris darwini draft genome.</title>
        <authorList>
            <person name="Kono N."/>
            <person name="Arakawa K."/>
        </authorList>
    </citation>
    <scope>NUCLEOTIDE SEQUENCE [LARGE SCALE GENOMIC DNA]</scope>
</reference>